<feature type="compositionally biased region" description="Basic and acidic residues" evidence="1">
    <location>
        <begin position="525"/>
        <end position="534"/>
    </location>
</feature>
<feature type="compositionally biased region" description="Basic and acidic residues" evidence="1">
    <location>
        <begin position="151"/>
        <end position="175"/>
    </location>
</feature>
<dbReference type="PANTHER" id="PTHR47340:SF1">
    <property type="entry name" value="DUPLICATED HOMEODOMAIN-LIKE SUPERFAMILY PROTEIN"/>
    <property type="match status" value="1"/>
</dbReference>
<dbReference type="Gene3D" id="1.20.58.1880">
    <property type="match status" value="1"/>
</dbReference>
<feature type="region of interest" description="Disordered" evidence="1">
    <location>
        <begin position="80"/>
        <end position="207"/>
    </location>
</feature>
<feature type="compositionally biased region" description="Basic and acidic residues" evidence="1">
    <location>
        <begin position="188"/>
        <end position="202"/>
    </location>
</feature>
<evidence type="ECO:0000313" key="3">
    <source>
        <dbReference type="EMBL" id="KAF3433913.1"/>
    </source>
</evidence>
<proteinExistence type="predicted"/>
<feature type="region of interest" description="Disordered" evidence="1">
    <location>
        <begin position="1504"/>
        <end position="1525"/>
    </location>
</feature>
<dbReference type="InterPro" id="IPR009057">
    <property type="entry name" value="Homeodomain-like_sf"/>
</dbReference>
<dbReference type="Pfam" id="PF00249">
    <property type="entry name" value="Myb_DNA-binding"/>
    <property type="match status" value="2"/>
</dbReference>
<feature type="region of interest" description="Disordered" evidence="1">
    <location>
        <begin position="1275"/>
        <end position="1343"/>
    </location>
</feature>
<organism evidence="3 4">
    <name type="scientific">Rhamnella rubrinervis</name>
    <dbReference type="NCBI Taxonomy" id="2594499"/>
    <lineage>
        <taxon>Eukaryota</taxon>
        <taxon>Viridiplantae</taxon>
        <taxon>Streptophyta</taxon>
        <taxon>Embryophyta</taxon>
        <taxon>Tracheophyta</taxon>
        <taxon>Spermatophyta</taxon>
        <taxon>Magnoliopsida</taxon>
        <taxon>eudicotyledons</taxon>
        <taxon>Gunneridae</taxon>
        <taxon>Pentapetalae</taxon>
        <taxon>rosids</taxon>
        <taxon>fabids</taxon>
        <taxon>Rosales</taxon>
        <taxon>Rhamnaceae</taxon>
        <taxon>rhamnoid group</taxon>
        <taxon>Rhamneae</taxon>
        <taxon>Rhamnella</taxon>
    </lineage>
</organism>
<feature type="region of interest" description="Disordered" evidence="1">
    <location>
        <begin position="1538"/>
        <end position="1580"/>
    </location>
</feature>
<gene>
    <name evidence="3" type="ORF">FNV43_RR25016</name>
</gene>
<dbReference type="CDD" id="cd00167">
    <property type="entry name" value="SANT"/>
    <property type="match status" value="1"/>
</dbReference>
<feature type="domain" description="SANT" evidence="2">
    <location>
        <begin position="849"/>
        <end position="900"/>
    </location>
</feature>
<feature type="domain" description="SANT" evidence="2">
    <location>
        <begin position="1066"/>
        <end position="1117"/>
    </location>
</feature>
<dbReference type="InterPro" id="IPR001005">
    <property type="entry name" value="SANT/Myb"/>
</dbReference>
<dbReference type="EMBL" id="VOIH02000011">
    <property type="protein sequence ID" value="KAF3433913.1"/>
    <property type="molecule type" value="Genomic_DNA"/>
</dbReference>
<dbReference type="SUPFAM" id="SSF46689">
    <property type="entry name" value="Homeodomain-like"/>
    <property type="match status" value="2"/>
</dbReference>
<evidence type="ECO:0000259" key="2">
    <source>
        <dbReference type="PROSITE" id="PS51293"/>
    </source>
</evidence>
<dbReference type="SMART" id="SM00717">
    <property type="entry name" value="SANT"/>
    <property type="match status" value="2"/>
</dbReference>
<reference evidence="3" key="1">
    <citation type="submission" date="2020-03" db="EMBL/GenBank/DDBJ databases">
        <title>A high-quality chromosome-level genome assembly of a woody plant with both climbing and erect habits, Rhamnella rubrinervis.</title>
        <authorList>
            <person name="Lu Z."/>
            <person name="Yang Y."/>
            <person name="Zhu X."/>
            <person name="Sun Y."/>
        </authorList>
    </citation>
    <scope>NUCLEOTIDE SEQUENCE</scope>
    <source>
        <strain evidence="3">BYM</strain>
        <tissue evidence="3">Leaf</tissue>
    </source>
</reference>
<feature type="compositionally biased region" description="Polar residues" evidence="1">
    <location>
        <begin position="289"/>
        <end position="317"/>
    </location>
</feature>
<keyword evidence="4" id="KW-1185">Reference proteome</keyword>
<feature type="compositionally biased region" description="Polar residues" evidence="1">
    <location>
        <begin position="1275"/>
        <end position="1288"/>
    </location>
</feature>
<feature type="region of interest" description="Disordered" evidence="1">
    <location>
        <begin position="286"/>
        <end position="325"/>
    </location>
</feature>
<sequence length="1810" mass="198449">MPSQSDTTLVSFPTITRLKSPGETIAVCALARVSSGRAVVRFGQGAVAAHAIVLVFMPPEPLPWDRKDLFRDRKHGRSESLGSVTRWRDSSHHGSHELNRWGSTDLRRPPGHGRQGGWHLFSEESGHGYAPTRSSEKILEDENCRPSISRGEGKYGRNNRENRGSYNQRDWKGHLWEAASGSPNTSGRVHDVNNEQRTRDDLPSYSFHSNSDFGNTWDQLQLNQQDKIGSSNGLGAVQKCERENSLGLNDWKPLKWTRSGSLSSRGSGFSHSSSSKSVGAIVSNEGKVESQTKNATPVQSPSGDATACVTSAAPSEETTSRKKPRLGWGEGLAKYEKKKVEVPDVSLNKYGTPFASSNVEHVHSLSSNLSEKSPRVMGFSECASPATPSSVACSSSPGIEDKSFGKAANIDNDISNLCGSPGLVSQNHHEGFSFNLEKLDYNLVTNLGPSIIELLQADDPNAVGSSYVRSTAMNKLLIWKGEISKTLEVTESEIDLLENELKSLNSETGGSGPCPATSSSLPVEENAKSSREQDVVTNSIPRPAPLQIISSGNRDLEIPICNGEQEEICANAKDEDVDSPGTVTSKFVEPLCLVKAVSSSDMLNDGVRDTNSIQLTDGRAKFLLPGSEGENMGIDHGDGGLHTEGEKYAPVWSDLCTNGEEMLHDAILASNKESLNRAYEEFNKLLPRHDYDISGVRKSSSWQNDSLIKEKFAMRKRFLKFKERVITLKFKAFQHLWKEDMRLLSIRKYRARSQKKFELSLRSMHSGYQKHRSSIRSRFSSPAGNLSLVPTMEILNFASKLLLDSQVRLYRNTLKMPALILDKKEKVVSRFISSNGLVEDPCAVEKERAVINPWTQEEKEIFMDKLATFGKDFRKISSFLDHKTTADCVEFYYKNHKSDCFEKILDFRKQVKSISSNTYLKTSGKKWNREMNSASLDILGAASVMAAHADGSARNRRKLSGRLFLGGYSKSKISWGDNGTVERPCSFDIIENERETVAADVLAGICGSLSSEAMSSCITSSVDPGEVYREWKGQKVEPVMGRPLTPDVTQIIDEETCSDESCGEMDPNSDWTDEEKATFIRAVSSYGRDFAMISQCVRTRSRDQCKVFFSKARKCLGLDLLHPGPGNERTSVGDDSNGGGSGSEGACVLETGSGICSVKLGSKMDEDLALSVMKINHDESDPAEAMNFPTALMSEENNGREQKGHKDVGSEEIPASDACHTEDRPKLVSDSDSNVTHCVDKQSEPLSVRKSESVFVNADTGDNMAEKGISVAESVSISEGNDPQTLNPETRVGIKPADEVSSDGYENNFGGRDKNNADFQSASQIMSSDSNSSGSASHSAADRSSSSGFSLSCDYQHQVSAELNSMEKKACVISLPPETSLATASCVSLDSAANQCEKTHNVDTQPNVSVSRDECHEHLTGLPISTNVESSQVLRGYPLQMPTEKELNGDISCRNLSEVQNMSKLNKSIKSHFTAQDYYLHKCNSSIPQHSFADFPLMCQKEQGIDHPKSRSHSLSDSEKPSRNGDVKLFGQILTNPSSLQKANSSSHENEEKGTHHHKSTNKSSNLKFTSHHSSDGNSGVLKFDRNNFLALENVPMRSYGFWDGNRIQTAYPSLPESAILLAKYPAAFSNYPTSSSKVEQQQQPLQAVVKSNERNVNGVSVFPTREISNGNGVVDYQVYRSRENTKVQPFTVDVKQRQDIFSEMQRRKGFEAISSLQQQGRGMVGVNVVGRGGVIVGGPCTGVSDPVAAIKMHYAKSDHHQYGGQATSSIIREDESWRGGKGGDIGSDLDRVIDDDDGSQKSLVSFFFG</sequence>
<protein>
    <recommendedName>
        <fullName evidence="2">SANT domain-containing protein</fullName>
    </recommendedName>
</protein>
<feature type="compositionally biased region" description="Basic and acidic residues" evidence="1">
    <location>
        <begin position="134"/>
        <end position="144"/>
    </location>
</feature>
<dbReference type="PROSITE" id="PS51293">
    <property type="entry name" value="SANT"/>
    <property type="match status" value="2"/>
</dbReference>
<feature type="region of interest" description="Disordered" evidence="1">
    <location>
        <begin position="1123"/>
        <end position="1144"/>
    </location>
</feature>
<dbReference type="OrthoDB" id="10258692at2759"/>
<evidence type="ECO:0000313" key="4">
    <source>
        <dbReference type="Proteomes" id="UP000796880"/>
    </source>
</evidence>
<feature type="compositionally biased region" description="Polar residues" evidence="1">
    <location>
        <begin position="1538"/>
        <end position="1547"/>
    </location>
</feature>
<name>A0A8K0DRN6_9ROSA</name>
<dbReference type="PANTHER" id="PTHR47340">
    <property type="entry name" value="DUPLICATED HOMEODOMAIN-LIKE SUPERFAMILY PROTEIN"/>
    <property type="match status" value="1"/>
</dbReference>
<dbReference type="Proteomes" id="UP000796880">
    <property type="component" value="Unassembled WGS sequence"/>
</dbReference>
<dbReference type="Gene3D" id="1.10.10.60">
    <property type="entry name" value="Homeodomain-like"/>
    <property type="match status" value="1"/>
</dbReference>
<evidence type="ECO:0000256" key="1">
    <source>
        <dbReference type="SAM" id="MobiDB-lite"/>
    </source>
</evidence>
<comment type="caution">
    <text evidence="3">The sequence shown here is derived from an EMBL/GenBank/DDBJ whole genome shotgun (WGS) entry which is preliminary data.</text>
</comment>
<dbReference type="InterPro" id="IPR017884">
    <property type="entry name" value="SANT_dom"/>
</dbReference>
<feature type="region of interest" description="Disordered" evidence="1">
    <location>
        <begin position="504"/>
        <end position="536"/>
    </location>
</feature>
<feature type="compositionally biased region" description="Basic and acidic residues" evidence="1">
    <location>
        <begin position="86"/>
        <end position="99"/>
    </location>
</feature>
<accession>A0A8K0DRN6</accession>
<feature type="compositionally biased region" description="Low complexity" evidence="1">
    <location>
        <begin position="1321"/>
        <end position="1343"/>
    </location>
</feature>